<protein>
    <submittedName>
        <fullName evidence="2">IS1595 family transposase</fullName>
    </submittedName>
</protein>
<evidence type="ECO:0000259" key="1">
    <source>
        <dbReference type="SMART" id="SM01126"/>
    </source>
</evidence>
<dbReference type="OrthoDB" id="9783459at2"/>
<dbReference type="PANTHER" id="PTHR47163:SF2">
    <property type="entry name" value="SI:DKEY-17M8.2"/>
    <property type="match status" value="1"/>
</dbReference>
<dbReference type="InterPro" id="IPR024442">
    <property type="entry name" value="Transposase_Zn_ribbon"/>
</dbReference>
<comment type="caution">
    <text evidence="2">The sequence shown here is derived from an EMBL/GenBank/DDBJ whole genome shotgun (WGS) entry which is preliminary data.</text>
</comment>
<dbReference type="RefSeq" id="WP_144331149.1">
    <property type="nucleotide sequence ID" value="NZ_VLPL01000001.1"/>
</dbReference>
<dbReference type="Pfam" id="PF12762">
    <property type="entry name" value="DDE_Tnp_IS1595"/>
    <property type="match status" value="1"/>
</dbReference>
<dbReference type="AlphaFoldDB" id="A0A556N6C3"/>
<reference evidence="2 3" key="1">
    <citation type="submission" date="2019-07" db="EMBL/GenBank/DDBJ databases">
        <authorList>
            <person name="Huq M.A."/>
        </authorList>
    </citation>
    <scope>NUCLEOTIDE SEQUENCE [LARGE SCALE GENOMIC DNA]</scope>
    <source>
        <strain evidence="2 3">MAH-3</strain>
    </source>
</reference>
<accession>A0A556N6C3</accession>
<dbReference type="Pfam" id="PF12760">
    <property type="entry name" value="Zn_ribbon_IS1595"/>
    <property type="match status" value="1"/>
</dbReference>
<dbReference type="PANTHER" id="PTHR47163">
    <property type="entry name" value="DDE_TNP_IS1595 DOMAIN-CONTAINING PROTEIN"/>
    <property type="match status" value="1"/>
</dbReference>
<dbReference type="InterPro" id="IPR024445">
    <property type="entry name" value="Tnp_ISXO2-like"/>
</dbReference>
<sequence length="289" mass="32815">MCKKTEFTYKDFDRQYPNEDACLQKLFDLRYGNMEACVNCGVAQPVYHRVRKRKCFQCDDCLFQIYPMAGTPMENSKTSVLTWFKIIFLFACSKNGVSAMELKRYTGVTYKCAWRIGHQVRKMMDEGQISLQGIVEVDESLYGGKARGGKRGWGADKKTCVFGMIERGGKVITTTVKGRAKEIILPIIGSSIIAGTTVFTDEYKGYKDLATLGYSHATVNHSKYQWASGNTYTNSIEGFWSNLKKSLAGTHTHVSAKYLQSYLNEFNFRHNNRKDVVMFDAILNQLVDC</sequence>
<dbReference type="InterPro" id="IPR053164">
    <property type="entry name" value="IS1016-like_transposase"/>
</dbReference>
<feature type="domain" description="ISXO2-like transposase" evidence="1">
    <location>
        <begin position="130"/>
        <end position="271"/>
    </location>
</feature>
<gene>
    <name evidence="2" type="ORF">FO442_00360</name>
</gene>
<dbReference type="SMART" id="SM01126">
    <property type="entry name" value="DDE_Tnp_IS1595"/>
    <property type="match status" value="1"/>
</dbReference>
<organism evidence="2 3">
    <name type="scientific">Fluviicola chungangensis</name>
    <dbReference type="NCBI Taxonomy" id="2597671"/>
    <lineage>
        <taxon>Bacteria</taxon>
        <taxon>Pseudomonadati</taxon>
        <taxon>Bacteroidota</taxon>
        <taxon>Flavobacteriia</taxon>
        <taxon>Flavobacteriales</taxon>
        <taxon>Crocinitomicaceae</taxon>
        <taxon>Fluviicola</taxon>
    </lineage>
</organism>
<evidence type="ECO:0000313" key="2">
    <source>
        <dbReference type="EMBL" id="TSJ47613.1"/>
    </source>
</evidence>
<proteinExistence type="predicted"/>
<name>A0A556N6C3_9FLAO</name>
<keyword evidence="3" id="KW-1185">Reference proteome</keyword>
<evidence type="ECO:0000313" key="3">
    <source>
        <dbReference type="Proteomes" id="UP000316008"/>
    </source>
</evidence>
<dbReference type="EMBL" id="VLPL01000001">
    <property type="protein sequence ID" value="TSJ47613.1"/>
    <property type="molecule type" value="Genomic_DNA"/>
</dbReference>
<dbReference type="Proteomes" id="UP000316008">
    <property type="component" value="Unassembled WGS sequence"/>
</dbReference>
<dbReference type="NCBIfam" id="NF033547">
    <property type="entry name" value="transpos_IS1595"/>
    <property type="match status" value="1"/>
</dbReference>